<evidence type="ECO:0000259" key="3">
    <source>
        <dbReference type="Pfam" id="PF01370"/>
    </source>
</evidence>
<dbReference type="eggNOG" id="KOG1502">
    <property type="taxonomic scope" value="Eukaryota"/>
</dbReference>
<dbReference type="FunFam" id="3.40.50.720:FF:001356">
    <property type="entry name" value="NADPH-dependent methylglyoxal reductase, putative"/>
    <property type="match status" value="1"/>
</dbReference>
<evidence type="ECO:0000256" key="1">
    <source>
        <dbReference type="ARBA" id="ARBA00023002"/>
    </source>
</evidence>
<dbReference type="AlphaFoldDB" id="A0A1D8PS29"/>
<dbReference type="SUPFAM" id="SSF51735">
    <property type="entry name" value="NAD(P)-binding Rossmann-fold domains"/>
    <property type="match status" value="1"/>
</dbReference>
<dbReference type="SMR" id="A0A1D8PS29"/>
<dbReference type="PANTHER" id="PTHR10366:SF564">
    <property type="entry name" value="STEROL-4-ALPHA-CARBOXYLATE 3-DEHYDROGENASE, DECARBOXYLATING"/>
    <property type="match status" value="1"/>
</dbReference>
<dbReference type="GeneID" id="3640163"/>
<dbReference type="InterPro" id="IPR050425">
    <property type="entry name" value="NAD(P)_dehydrat-like"/>
</dbReference>
<evidence type="ECO:0000313" key="4">
    <source>
        <dbReference type="CGD" id="CAL0000175595"/>
    </source>
</evidence>
<dbReference type="Pfam" id="PF01370">
    <property type="entry name" value="Epimerase"/>
    <property type="match status" value="1"/>
</dbReference>
<gene>
    <name evidence="5" type="ordered locus">CAALFM_CR01810CA</name>
    <name evidence="4" type="ordered locus">orf19.10113</name>
</gene>
<protein>
    <recommendedName>
        <fullName evidence="3">NAD-dependent epimerase/dehydratase domain-containing protein</fullName>
    </recommendedName>
</protein>
<dbReference type="Proteomes" id="UP000000559">
    <property type="component" value="Chromosome R"/>
</dbReference>
<dbReference type="PANTHER" id="PTHR10366">
    <property type="entry name" value="NAD DEPENDENT EPIMERASE/DEHYDRATASE"/>
    <property type="match status" value="1"/>
</dbReference>
<dbReference type="InterPro" id="IPR001509">
    <property type="entry name" value="Epimerase_deHydtase"/>
</dbReference>
<proteinExistence type="inferred from homology"/>
<keyword evidence="1" id="KW-0560">Oxidoreductase</keyword>
<dbReference type="GO" id="GO:0016616">
    <property type="term" value="F:oxidoreductase activity, acting on the CH-OH group of donors, NAD or NADP as acceptor"/>
    <property type="evidence" value="ECO:0000318"/>
    <property type="project" value="GO_Central"/>
</dbReference>
<dbReference type="Gene3D" id="3.40.50.720">
    <property type="entry name" value="NAD(P)-binding Rossmann-like Domain"/>
    <property type="match status" value="1"/>
</dbReference>
<reference evidence="5 6" key="3">
    <citation type="journal article" date="2013" name="Genome Biol.">
        <title>Assembly of a phased diploid Candida albicans genome facilitates allele-specific measurements and provides a simple model for repeat and indel structure.</title>
        <authorList>
            <person name="Muzzey D."/>
            <person name="Schwartz K."/>
            <person name="Weissman J.S."/>
            <person name="Sherlock G."/>
        </authorList>
    </citation>
    <scope>NUCLEOTIDE SEQUENCE [LARGE SCALE GENOMIC DNA]</scope>
    <source>
        <strain evidence="6">SC5314 / ATCC MYA-2876</strain>
    </source>
</reference>
<dbReference type="OMA" id="IASCMNE"/>
<dbReference type="KEGG" id="cal:CAALFM_CR01810CA"/>
<keyword evidence="6" id="KW-1185">Reference proteome</keyword>
<name>A0A1D8PS29_CANAL</name>
<evidence type="ECO:0000313" key="6">
    <source>
        <dbReference type="Proteomes" id="UP000000559"/>
    </source>
</evidence>
<dbReference type="EMBL" id="CP017630">
    <property type="protein sequence ID" value="AOW30940.1"/>
    <property type="molecule type" value="Genomic_DNA"/>
</dbReference>
<comment type="similarity">
    <text evidence="2">Belongs to the NAD(P)-dependent epimerase/dehydratase family. Dihydroflavonol-4-reductase subfamily.</text>
</comment>
<evidence type="ECO:0000313" key="5">
    <source>
        <dbReference type="EMBL" id="AOW30940.1"/>
    </source>
</evidence>
<dbReference type="RefSeq" id="XP_718247.2">
    <property type="nucleotide sequence ID" value="XM_713154.2"/>
</dbReference>
<evidence type="ECO:0000256" key="2">
    <source>
        <dbReference type="ARBA" id="ARBA00023445"/>
    </source>
</evidence>
<dbReference type="OrthoDB" id="2735536at2759"/>
<dbReference type="CGD" id="CAL0000175595">
    <property type="gene designation" value="orf19.10113"/>
</dbReference>
<dbReference type="InterPro" id="IPR036291">
    <property type="entry name" value="NAD(P)-bd_dom_sf"/>
</dbReference>
<organism evidence="5 6">
    <name type="scientific">Candida albicans (strain SC5314 / ATCC MYA-2876)</name>
    <name type="common">Yeast</name>
    <dbReference type="NCBI Taxonomy" id="237561"/>
    <lineage>
        <taxon>Eukaryota</taxon>
        <taxon>Fungi</taxon>
        <taxon>Dikarya</taxon>
        <taxon>Ascomycota</taxon>
        <taxon>Saccharomycotina</taxon>
        <taxon>Pichiomycetes</taxon>
        <taxon>Debaryomycetaceae</taxon>
        <taxon>Candida/Lodderomyces clade</taxon>
        <taxon>Candida</taxon>
    </lineage>
</organism>
<reference evidence="5 6" key="1">
    <citation type="journal article" date="2004" name="Proc. Natl. Acad. Sci. U.S.A.">
        <title>The diploid genome sequence of Candida albicans.</title>
        <authorList>
            <person name="Jones T."/>
            <person name="Federspiel N.A."/>
            <person name="Chibana H."/>
            <person name="Dungan J."/>
            <person name="Kalman S."/>
            <person name="Magee B.B."/>
            <person name="Newport G."/>
            <person name="Thorstenson Y.R."/>
            <person name="Agabian N."/>
            <person name="Magee P.T."/>
            <person name="Davis R.W."/>
            <person name="Scherer S."/>
        </authorList>
    </citation>
    <scope>NUCLEOTIDE SEQUENCE [LARGE SCALE GENOMIC DNA]</scope>
    <source>
        <strain evidence="6">SC5314 / ATCC MYA-2876</strain>
    </source>
</reference>
<dbReference type="STRING" id="237561.A0A1D8PS29"/>
<sequence>MSTTVFVAGAGGYIGKHIVSQLLSKGYTVIGSVRNDEKGERLVSLFENDNFTYVVVEEAEAKGAFDKPLKDHPHIKVFIDTASPLPIGVNYEKQLIRRTSKGIKYILSSIKDHGPNITKVVVTSSIASCMNEKQSHDPNFVVDESKWNPDKHSVGKNNPTSAYFYAKASAEHEAWDFMKKKTHFTLATILPGYTFGPQCFDEDVSDLLETSVEIVTKIFELNKNDPIPKESGLFVDVRDVAAAHIRAFELNEAQNKRLMLVSEPFSAQEIVDILHEMYPAVQLPLGHPGDKPNYKFNNIETKKILNTDFRSLRSSIKDDYDQYLRTHGIIS</sequence>
<accession>A0A1D8PS29</accession>
<feature type="domain" description="NAD-dependent epimerase/dehydratase" evidence="3">
    <location>
        <begin position="5"/>
        <end position="253"/>
    </location>
</feature>
<dbReference type="VEuPathDB" id="FungiDB:CR_01810C_A"/>
<reference evidence="5 6" key="2">
    <citation type="journal article" date="2007" name="Genome Biol.">
        <title>Assembly of the Candida albicans genome into sixteen supercontigs aligned on the eight chromosomes.</title>
        <authorList>
            <person name="van het Hoog M."/>
            <person name="Rast T.J."/>
            <person name="Martchenko M."/>
            <person name="Grindle S."/>
            <person name="Dignard D."/>
            <person name="Hogues H."/>
            <person name="Cuomo C."/>
            <person name="Berriman M."/>
            <person name="Scherer S."/>
            <person name="Magee B.B."/>
            <person name="Whiteway M."/>
            <person name="Chibana H."/>
            <person name="Nantel A."/>
            <person name="Magee P.T."/>
        </authorList>
    </citation>
    <scope>GENOME REANNOTATION</scope>
    <source>
        <strain evidence="6">SC5314 / ATCC MYA-2876</strain>
    </source>
</reference>
<dbReference type="InParanoid" id="A0A1D8PS29"/>